<evidence type="ECO:0000256" key="1">
    <source>
        <dbReference type="SAM" id="MobiDB-lite"/>
    </source>
</evidence>
<evidence type="ECO:0000256" key="2">
    <source>
        <dbReference type="SAM" id="Phobius"/>
    </source>
</evidence>
<dbReference type="AlphaFoldDB" id="G0N149"/>
<reference evidence="4" key="1">
    <citation type="submission" date="2011-07" db="EMBL/GenBank/DDBJ databases">
        <authorList>
            <consortium name="Caenorhabditis brenneri Sequencing and Analysis Consortium"/>
            <person name="Wilson R.K."/>
        </authorList>
    </citation>
    <scope>NUCLEOTIDE SEQUENCE [LARGE SCALE GENOMIC DNA]</scope>
    <source>
        <strain evidence="4">PB2801</strain>
    </source>
</reference>
<feature type="compositionally biased region" description="Low complexity" evidence="1">
    <location>
        <begin position="92"/>
        <end position="109"/>
    </location>
</feature>
<dbReference type="EMBL" id="GL379826">
    <property type="protein sequence ID" value="EGT49912.1"/>
    <property type="molecule type" value="Genomic_DNA"/>
</dbReference>
<accession>G0N149</accession>
<keyword evidence="2" id="KW-0472">Membrane</keyword>
<keyword evidence="2" id="KW-1133">Transmembrane helix</keyword>
<feature type="region of interest" description="Disordered" evidence="1">
    <location>
        <begin position="147"/>
        <end position="225"/>
    </location>
</feature>
<keyword evidence="2" id="KW-0812">Transmembrane</keyword>
<organism evidence="4">
    <name type="scientific">Caenorhabditis brenneri</name>
    <name type="common">Nematode worm</name>
    <dbReference type="NCBI Taxonomy" id="135651"/>
    <lineage>
        <taxon>Eukaryota</taxon>
        <taxon>Metazoa</taxon>
        <taxon>Ecdysozoa</taxon>
        <taxon>Nematoda</taxon>
        <taxon>Chromadorea</taxon>
        <taxon>Rhabditida</taxon>
        <taxon>Rhabditina</taxon>
        <taxon>Rhabditomorpha</taxon>
        <taxon>Rhabditoidea</taxon>
        <taxon>Rhabditidae</taxon>
        <taxon>Peloderinae</taxon>
        <taxon>Caenorhabditis</taxon>
    </lineage>
</organism>
<dbReference type="InParanoid" id="G0N149"/>
<evidence type="ECO:0000313" key="4">
    <source>
        <dbReference type="Proteomes" id="UP000008068"/>
    </source>
</evidence>
<protein>
    <submittedName>
        <fullName evidence="3">Uncharacterized protein</fullName>
    </submittedName>
</protein>
<dbReference type="HOGENOM" id="CLU_107293_0_0_1"/>
<name>G0N149_CAEBE</name>
<dbReference type="Proteomes" id="UP000008068">
    <property type="component" value="Unassembled WGS sequence"/>
</dbReference>
<feature type="compositionally biased region" description="Basic residues" evidence="1">
    <location>
        <begin position="194"/>
        <end position="213"/>
    </location>
</feature>
<keyword evidence="4" id="KW-1185">Reference proteome</keyword>
<gene>
    <name evidence="3" type="ORF">CAEBREN_05727</name>
</gene>
<proteinExistence type="predicted"/>
<feature type="compositionally biased region" description="Basic residues" evidence="1">
    <location>
        <begin position="156"/>
        <end position="168"/>
    </location>
</feature>
<feature type="region of interest" description="Disordered" evidence="1">
    <location>
        <begin position="83"/>
        <end position="109"/>
    </location>
</feature>
<evidence type="ECO:0000313" key="3">
    <source>
        <dbReference type="EMBL" id="EGT49912.1"/>
    </source>
</evidence>
<feature type="compositionally biased region" description="Low complexity" evidence="1">
    <location>
        <begin position="181"/>
        <end position="193"/>
    </location>
</feature>
<sequence length="225" mass="23550">MGLIDFQVTYAADDENSALSIHSVLIGFCHSAQVIQDCLKFFKKKLEANCKHDVGAGVDCIGIVKKGTDLFCQTTQGFPGCPANPPPDDSITSILPETTTTTSPPATDPPFSTGVLLGGLIAGLLFSILLTLVFFCFCRKKSYPDDGLSTAEDGRGKKKKKNKKKKHTTGTTTGSSGGTGTTATTSGTTATTATKKKKKAKKAKKGKKGKKGSKTSAETNTASAF</sequence>
<feature type="transmembrane region" description="Helical" evidence="2">
    <location>
        <begin position="115"/>
        <end position="138"/>
    </location>
</feature>